<dbReference type="GO" id="GO:0000155">
    <property type="term" value="F:phosphorelay sensor kinase activity"/>
    <property type="evidence" value="ECO:0007669"/>
    <property type="project" value="InterPro"/>
</dbReference>
<keyword evidence="7 13" id="KW-0067">ATP-binding</keyword>
<evidence type="ECO:0000256" key="2">
    <source>
        <dbReference type="ARBA" id="ARBA00012438"/>
    </source>
</evidence>
<reference evidence="12 14" key="1">
    <citation type="journal article" date="2015" name="Int. J. Syst. Evol. Microbiol.">
        <title>Bacillus glycinifermentans sp. nov., isolated from fermented soybean paste.</title>
        <authorList>
            <person name="Kim S.J."/>
            <person name="Dunlap C.A."/>
            <person name="Kwon S.W."/>
            <person name="Rooney A.P."/>
        </authorList>
    </citation>
    <scope>NUCLEOTIDE SEQUENCE [LARGE SCALE GENOMIC DNA]</scope>
    <source>
        <strain evidence="12 14">GO-13</strain>
    </source>
</reference>
<dbReference type="PANTHER" id="PTHR43065">
    <property type="entry name" value="SENSOR HISTIDINE KINASE"/>
    <property type="match status" value="1"/>
</dbReference>
<dbReference type="STRING" id="1664069.BGLY_1001"/>
<dbReference type="AlphaFoldDB" id="A0A0T6BLU7"/>
<evidence type="ECO:0000256" key="4">
    <source>
        <dbReference type="ARBA" id="ARBA00022679"/>
    </source>
</evidence>
<evidence type="ECO:0000256" key="6">
    <source>
        <dbReference type="ARBA" id="ARBA00022777"/>
    </source>
</evidence>
<keyword evidence="4" id="KW-0808">Transferase</keyword>
<evidence type="ECO:0000256" key="5">
    <source>
        <dbReference type="ARBA" id="ARBA00022741"/>
    </source>
</evidence>
<keyword evidence="3" id="KW-0597">Phosphoprotein</keyword>
<dbReference type="Pfam" id="PF08448">
    <property type="entry name" value="PAS_4"/>
    <property type="match status" value="1"/>
</dbReference>
<protein>
    <recommendedName>
        <fullName evidence="2">histidine kinase</fullName>
        <ecNumber evidence="2">2.7.13.3</ecNumber>
    </recommendedName>
</protein>
<gene>
    <name evidence="12" type="ORF">AB447_204275</name>
    <name evidence="13" type="ORF">P8828_18735</name>
</gene>
<evidence type="ECO:0000256" key="3">
    <source>
        <dbReference type="ARBA" id="ARBA00022553"/>
    </source>
</evidence>
<accession>A0A0T6BLU7</accession>
<comment type="caution">
    <text evidence="12">The sequence shown here is derived from an EMBL/GenBank/DDBJ whole genome shotgun (WGS) entry which is preliminary data.</text>
</comment>
<proteinExistence type="predicted"/>
<dbReference type="InterPro" id="IPR035965">
    <property type="entry name" value="PAS-like_dom_sf"/>
</dbReference>
<dbReference type="CDD" id="cd00082">
    <property type="entry name" value="HisKA"/>
    <property type="match status" value="1"/>
</dbReference>
<dbReference type="SMART" id="SM00091">
    <property type="entry name" value="PAS"/>
    <property type="match status" value="2"/>
</dbReference>
<dbReference type="EC" id="2.7.13.3" evidence="2"/>
<dbReference type="NCBIfam" id="TIGR00229">
    <property type="entry name" value="sensory_box"/>
    <property type="match status" value="1"/>
</dbReference>
<feature type="coiled-coil region" evidence="9">
    <location>
        <begin position="176"/>
        <end position="206"/>
    </location>
</feature>
<dbReference type="SUPFAM" id="SSF55785">
    <property type="entry name" value="PYP-like sensor domain (PAS domain)"/>
    <property type="match status" value="2"/>
</dbReference>
<dbReference type="SMART" id="SM00388">
    <property type="entry name" value="HisKA"/>
    <property type="match status" value="1"/>
</dbReference>
<dbReference type="Gene3D" id="1.10.287.130">
    <property type="match status" value="1"/>
</dbReference>
<feature type="domain" description="PAC" evidence="11">
    <location>
        <begin position="406"/>
        <end position="458"/>
    </location>
</feature>
<evidence type="ECO:0000313" key="14">
    <source>
        <dbReference type="Proteomes" id="UP000036168"/>
    </source>
</evidence>
<sequence length="676" mass="76334">MLGSSETIGKLSGLFSDAETVYSKVQTDVYKKIHELSEFHKLDDIFLSLIDQYVNPCLILNDRGEIVASSVSADQFLKCSKGNSSRVFPAGLSVPVSAALQKARKEKREVEFNHVPVYLNGKLSFITLKLERFPRQYHTLYVLFMKEEKTGKNKLPPVEGDEDQSHSDIRHLHRIIKDLEVSNEALTAANQKLMTANRELMTINQTFERKIDELSSLNDHLDHLLINTNIAALFLDGNLNVKLFTPEAAKMLQLKQSDTGRPIGDLKGLFKYADYTEDLKRTLVEKKTIQKEIKAGNGDWYAVKMIPSYSGEKAEGIVMTFSDITELKATNEALHISAQAIEQSPANILIASVDGTVQYANKRFCQLIEKEQCEIIGEHVIALYEHHFMCDELSARWKLAAEKQPWTGEIHYQDEKGRDKWEQVSLVPVEDRMGNVQQVLQISEDITNEKQSEKMLIKSEMLSAVGQLAAGIAHEIRNPLTSLRGFLQLMIQTKTYEKEYAEVMMSEFIRLESIINEFLVLAKTKSATLDQVQVNTLLKDVCMILESQAVLNNVRIEKELSEKLPEILAVSNELKQVFLNILKNAIEAMEHAEGVISIRSYREKDSVFITFEDQGKGISKEALEKLGEPFYTTKEKGTGLGLMVTFKIIENHGGSIHFESEEGKGTKVTLKLPAKE</sequence>
<name>A0A0T6BLU7_9BACI</name>
<dbReference type="InterPro" id="IPR036097">
    <property type="entry name" value="HisK_dim/P_sf"/>
</dbReference>
<dbReference type="InterPro" id="IPR000700">
    <property type="entry name" value="PAS-assoc_C"/>
</dbReference>
<feature type="domain" description="Histidine kinase" evidence="10">
    <location>
        <begin position="471"/>
        <end position="676"/>
    </location>
</feature>
<evidence type="ECO:0000259" key="10">
    <source>
        <dbReference type="PROSITE" id="PS50109"/>
    </source>
</evidence>
<keyword evidence="9" id="KW-0175">Coiled coil</keyword>
<dbReference type="PRINTS" id="PR00344">
    <property type="entry name" value="BCTRLSENSOR"/>
</dbReference>
<dbReference type="Pfam" id="PF02518">
    <property type="entry name" value="HATPase_c"/>
    <property type="match status" value="1"/>
</dbReference>
<evidence type="ECO:0000256" key="9">
    <source>
        <dbReference type="SAM" id="Coils"/>
    </source>
</evidence>
<comment type="catalytic activity">
    <reaction evidence="1">
        <text>ATP + protein L-histidine = ADP + protein N-phospho-L-histidine.</text>
        <dbReference type="EC" id="2.7.13.3"/>
    </reaction>
</comment>
<dbReference type="RefSeq" id="WP_048353483.1">
    <property type="nucleotide sequence ID" value="NZ_CP023481.1"/>
</dbReference>
<dbReference type="InterPro" id="IPR003661">
    <property type="entry name" value="HisK_dim/P_dom"/>
</dbReference>
<keyword evidence="5" id="KW-0547">Nucleotide-binding</keyword>
<dbReference type="PROSITE" id="PS50113">
    <property type="entry name" value="PAC"/>
    <property type="match status" value="1"/>
</dbReference>
<keyword evidence="8" id="KW-0902">Two-component regulatory system</keyword>
<dbReference type="Proteomes" id="UP000036168">
    <property type="component" value="Unassembled WGS sequence"/>
</dbReference>
<dbReference type="Gene3D" id="3.30.450.20">
    <property type="entry name" value="PAS domain"/>
    <property type="match status" value="2"/>
</dbReference>
<dbReference type="InterPro" id="IPR036890">
    <property type="entry name" value="HATPase_C_sf"/>
</dbReference>
<dbReference type="CDD" id="cd00130">
    <property type="entry name" value="PAS"/>
    <property type="match status" value="1"/>
</dbReference>
<evidence type="ECO:0000256" key="7">
    <source>
        <dbReference type="ARBA" id="ARBA00022840"/>
    </source>
</evidence>
<evidence type="ECO:0000259" key="11">
    <source>
        <dbReference type="PROSITE" id="PS50113"/>
    </source>
</evidence>
<dbReference type="Proteomes" id="UP001341297">
    <property type="component" value="Unassembled WGS sequence"/>
</dbReference>
<dbReference type="InterPro" id="IPR000014">
    <property type="entry name" value="PAS"/>
</dbReference>
<keyword evidence="15" id="KW-1185">Reference proteome</keyword>
<dbReference type="InterPro" id="IPR003594">
    <property type="entry name" value="HATPase_dom"/>
</dbReference>
<reference evidence="12" key="2">
    <citation type="submission" date="2015-10" db="EMBL/GenBank/DDBJ databases">
        <authorList>
            <person name="Gilbert D.G."/>
        </authorList>
    </citation>
    <scope>NUCLEOTIDE SEQUENCE</scope>
    <source>
        <strain evidence="12">GO-13</strain>
    </source>
</reference>
<dbReference type="InterPro" id="IPR005467">
    <property type="entry name" value="His_kinase_dom"/>
</dbReference>
<dbReference type="SUPFAM" id="SSF47384">
    <property type="entry name" value="Homodimeric domain of signal transducing histidine kinase"/>
    <property type="match status" value="1"/>
</dbReference>
<dbReference type="SMART" id="SM00387">
    <property type="entry name" value="HATPase_c"/>
    <property type="match status" value="1"/>
</dbReference>
<dbReference type="PANTHER" id="PTHR43065:SF10">
    <property type="entry name" value="PEROXIDE STRESS-ACTIVATED HISTIDINE KINASE MAK3"/>
    <property type="match status" value="1"/>
</dbReference>
<keyword evidence="6 12" id="KW-0418">Kinase</keyword>
<organism evidence="12 14">
    <name type="scientific">Bacillus glycinifermentans</name>
    <dbReference type="NCBI Taxonomy" id="1664069"/>
    <lineage>
        <taxon>Bacteria</taxon>
        <taxon>Bacillati</taxon>
        <taxon>Bacillota</taxon>
        <taxon>Bacilli</taxon>
        <taxon>Bacillales</taxon>
        <taxon>Bacillaceae</taxon>
        <taxon>Bacillus</taxon>
    </lineage>
</organism>
<evidence type="ECO:0000313" key="13">
    <source>
        <dbReference type="EMBL" id="MEC0486818.1"/>
    </source>
</evidence>
<dbReference type="Pfam" id="PF00512">
    <property type="entry name" value="HisKA"/>
    <property type="match status" value="1"/>
</dbReference>
<evidence type="ECO:0000313" key="12">
    <source>
        <dbReference type="EMBL" id="KRT92137.1"/>
    </source>
</evidence>
<dbReference type="OrthoDB" id="9816309at2"/>
<evidence type="ECO:0000256" key="8">
    <source>
        <dbReference type="ARBA" id="ARBA00023012"/>
    </source>
</evidence>
<evidence type="ECO:0000313" key="15">
    <source>
        <dbReference type="Proteomes" id="UP001341297"/>
    </source>
</evidence>
<dbReference type="EMBL" id="LECW02000034">
    <property type="protein sequence ID" value="KRT92137.1"/>
    <property type="molecule type" value="Genomic_DNA"/>
</dbReference>
<dbReference type="PROSITE" id="PS50109">
    <property type="entry name" value="HIS_KIN"/>
    <property type="match status" value="1"/>
</dbReference>
<dbReference type="InterPro" id="IPR004358">
    <property type="entry name" value="Sig_transdc_His_kin-like_C"/>
</dbReference>
<dbReference type="EMBL" id="JARRTL010000024">
    <property type="protein sequence ID" value="MEC0486818.1"/>
    <property type="molecule type" value="Genomic_DNA"/>
</dbReference>
<dbReference type="SUPFAM" id="SSF55874">
    <property type="entry name" value="ATPase domain of HSP90 chaperone/DNA topoisomerase II/histidine kinase"/>
    <property type="match status" value="1"/>
</dbReference>
<dbReference type="GO" id="GO:0005524">
    <property type="term" value="F:ATP binding"/>
    <property type="evidence" value="ECO:0007669"/>
    <property type="project" value="UniProtKB-KW"/>
</dbReference>
<dbReference type="Gene3D" id="3.30.565.10">
    <property type="entry name" value="Histidine kinase-like ATPase, C-terminal domain"/>
    <property type="match status" value="1"/>
</dbReference>
<reference evidence="13 15" key="3">
    <citation type="submission" date="2023-03" db="EMBL/GenBank/DDBJ databases">
        <title>Agriculturally important microbes genome sequencing.</title>
        <authorList>
            <person name="Dunlap C."/>
        </authorList>
    </citation>
    <scope>NUCLEOTIDE SEQUENCE [LARGE SCALE GENOMIC DNA]</scope>
    <source>
        <strain evidence="13 15">CBP-3203</strain>
    </source>
</reference>
<dbReference type="InterPro" id="IPR013656">
    <property type="entry name" value="PAS_4"/>
</dbReference>
<dbReference type="Pfam" id="PF13596">
    <property type="entry name" value="PAS_10"/>
    <property type="match status" value="1"/>
</dbReference>
<evidence type="ECO:0000256" key="1">
    <source>
        <dbReference type="ARBA" id="ARBA00000085"/>
    </source>
</evidence>